<feature type="binding site" evidence="4">
    <location>
        <position position="256"/>
    </location>
    <ligand>
        <name>substrate</name>
    </ligand>
</feature>
<dbReference type="GO" id="GO:0000272">
    <property type="term" value="P:polysaccharide catabolic process"/>
    <property type="evidence" value="ECO:0007669"/>
    <property type="project" value="TreeGrafter"/>
</dbReference>
<organism evidence="5 6">
    <name type="scientific">Xylanimonas protaetiae</name>
    <dbReference type="NCBI Taxonomy" id="2509457"/>
    <lineage>
        <taxon>Bacteria</taxon>
        <taxon>Bacillati</taxon>
        <taxon>Actinomycetota</taxon>
        <taxon>Actinomycetes</taxon>
        <taxon>Micrococcales</taxon>
        <taxon>Promicromonosporaceae</taxon>
        <taxon>Xylanimonas</taxon>
    </lineage>
</organism>
<feature type="binding site" evidence="4">
    <location>
        <position position="180"/>
    </location>
    <ligand>
        <name>substrate</name>
    </ligand>
</feature>
<dbReference type="Pfam" id="PF07470">
    <property type="entry name" value="Glyco_hydro_88"/>
    <property type="match status" value="1"/>
</dbReference>
<dbReference type="Gene3D" id="1.50.10.10">
    <property type="match status" value="1"/>
</dbReference>
<comment type="similarity">
    <text evidence="2">Belongs to the glycosyl hydrolase 88 family.</text>
</comment>
<keyword evidence="6" id="KW-1185">Reference proteome</keyword>
<dbReference type="PANTHER" id="PTHR36845">
    <property type="entry name" value="HYDROLASE, PUTATIVE (AFU_ORTHOLOGUE AFUA_7G05090)-RELATED"/>
    <property type="match status" value="1"/>
</dbReference>
<evidence type="ECO:0000256" key="4">
    <source>
        <dbReference type="PIRSR" id="PIRSR610905-2"/>
    </source>
</evidence>
<dbReference type="AlphaFoldDB" id="A0A4P6FI76"/>
<dbReference type="GO" id="GO:0052757">
    <property type="term" value="F:chondroitin hydrolase activity"/>
    <property type="evidence" value="ECO:0007669"/>
    <property type="project" value="TreeGrafter"/>
</dbReference>
<dbReference type="SUPFAM" id="SSF48208">
    <property type="entry name" value="Six-hairpin glycosidases"/>
    <property type="match status" value="1"/>
</dbReference>
<evidence type="ECO:0000256" key="3">
    <source>
        <dbReference type="PIRSR" id="PIRSR610905-1"/>
    </source>
</evidence>
<feature type="binding site" evidence="4">
    <location>
        <position position="238"/>
    </location>
    <ligand>
        <name>substrate</name>
    </ligand>
</feature>
<evidence type="ECO:0000313" key="6">
    <source>
        <dbReference type="Proteomes" id="UP000292118"/>
    </source>
</evidence>
<feature type="active site" description="Proton donor" evidence="3">
    <location>
        <position position="180"/>
    </location>
</feature>
<dbReference type="InterPro" id="IPR012341">
    <property type="entry name" value="6hp_glycosidase-like_sf"/>
</dbReference>
<dbReference type="EMBL" id="CP035493">
    <property type="protein sequence ID" value="QAY70268.1"/>
    <property type="molecule type" value="Genomic_DNA"/>
</dbReference>
<feature type="binding site" evidence="4">
    <location>
        <position position="106"/>
    </location>
    <ligand>
        <name>substrate</name>
    </ligand>
</feature>
<name>A0A4P6FI76_9MICO</name>
<dbReference type="RefSeq" id="WP_129187865.1">
    <property type="nucleotide sequence ID" value="NZ_CP035493.1"/>
</dbReference>
<evidence type="ECO:0000256" key="1">
    <source>
        <dbReference type="ARBA" id="ARBA00022801"/>
    </source>
</evidence>
<dbReference type="PANTHER" id="PTHR36845:SF1">
    <property type="entry name" value="HYDROLASE, PUTATIVE (AFU_ORTHOLOGUE AFUA_7G05090)-RELATED"/>
    <property type="match status" value="1"/>
</dbReference>
<protein>
    <submittedName>
        <fullName evidence="5">Glucuronyl hydrolase</fullName>
    </submittedName>
</protein>
<keyword evidence="1 5" id="KW-0378">Hydrolase</keyword>
<accession>A0A4P6FI76</accession>
<reference evidence="5 6" key="1">
    <citation type="submission" date="2019-01" db="EMBL/GenBank/DDBJ databases">
        <title>Genome sequencing of strain FW10M-9.</title>
        <authorList>
            <person name="Heo J."/>
            <person name="Kim S.-J."/>
            <person name="Kim J.-S."/>
            <person name="Hong S.-B."/>
            <person name="Kwon S.-W."/>
        </authorList>
    </citation>
    <scope>NUCLEOTIDE SEQUENCE [LARGE SCALE GENOMIC DNA]</scope>
    <source>
        <strain evidence="5 6">FW10M-9</strain>
    </source>
</reference>
<evidence type="ECO:0000313" key="5">
    <source>
        <dbReference type="EMBL" id="QAY70268.1"/>
    </source>
</evidence>
<feature type="binding site" evidence="4">
    <location>
        <position position="252"/>
    </location>
    <ligand>
        <name>substrate</name>
    </ligand>
</feature>
<dbReference type="InterPro" id="IPR010905">
    <property type="entry name" value="Glyco_hydro_88"/>
</dbReference>
<sequence length="404" mass="43752">MTSVDELTTLVGSALDDACASVLGTAPAFADRYPDDTTRDNLYPVRPADATHAAGANRGWTTSFPAGIAWLGWELTGDAALREAGLRHLRDFDRRVREGDDLETHDLGFLYTLACVAPSRLLAPAADAGDAEAAAAVATGRDAALAAADHLMGRLLEPAGIVQAWGDLTDPAQRGRTIIDSLMNMPLLTWAGRQTGDPRYDDAVRRHTAQLREHILRADDSTFHTFYWDAATGEPLRGATEQGAFDDSCWSRGQAWGIYGFTLNHEATGDPLLLDAARRCADYFLDHLPADAVPFWDLAYGDGSGQPRDSSAAAIAVCGLHELARVEADPDRAERYAAQAVRILRGLVAGYTPTAEGVASDALLLHSVYDAPKGNGVDEGSLWGDYFYLEALVRHARPEWVRYW</sequence>
<gene>
    <name evidence="5" type="ORF">ET471_09680</name>
</gene>
<dbReference type="OrthoDB" id="428577at2"/>
<feature type="active site" description="Nucleophile" evidence="3">
    <location>
        <position position="106"/>
    </location>
</feature>
<dbReference type="KEGG" id="xya:ET471_09680"/>
<proteinExistence type="inferred from homology"/>
<dbReference type="Proteomes" id="UP000292118">
    <property type="component" value="Chromosome"/>
</dbReference>
<dbReference type="InterPro" id="IPR052369">
    <property type="entry name" value="UG_Glycosaminoglycan_Hydrolase"/>
</dbReference>
<feature type="binding site" evidence="4">
    <location>
        <position position="240"/>
    </location>
    <ligand>
        <name>substrate</name>
    </ligand>
</feature>
<evidence type="ECO:0000256" key="2">
    <source>
        <dbReference type="ARBA" id="ARBA00038358"/>
    </source>
</evidence>
<dbReference type="InterPro" id="IPR008928">
    <property type="entry name" value="6-hairpin_glycosidase_sf"/>
</dbReference>